<gene>
    <name evidence="2" type="ORF">DdX_13425</name>
</gene>
<proteinExistence type="predicted"/>
<accession>A0AAD4R2U7</accession>
<dbReference type="Pfam" id="PF00646">
    <property type="entry name" value="F-box"/>
    <property type="match status" value="1"/>
</dbReference>
<sequence>MISVYNLRPRKRVKSPATQIAETPTRSKRVKYSQMEDKTDCKCPSPSAVSVHLNPDVLRETFRFFNRRDLCSFLHVNGRLRALIRSREFTSKPFLLFKELEYSDERDRWICHIEKDGKISKRCVPFSVNFPKYLRFKSTNIYEAESMPMRALFRARHVWDSRRLTIGWNLPSVPIIECLRLVHLSRYLILPLLNAAMFTSEFLPKLLNGSCEHIAISGCQFASFDKLPQTDILHFLFKAHGNENELHYLRIYNGPLFASRRRSQVSGEGTGSAFHDFIEIIKKEFLSTDVAFNFKFEWGQSYSTPTPWLGQEFSIRHPKTNQTLELVDDSAEDDDLFSKRFFLHTTSQ</sequence>
<dbReference type="Proteomes" id="UP001201812">
    <property type="component" value="Unassembled WGS sequence"/>
</dbReference>
<evidence type="ECO:0000259" key="1">
    <source>
        <dbReference type="Pfam" id="PF00646"/>
    </source>
</evidence>
<feature type="domain" description="F-box" evidence="1">
    <location>
        <begin position="52"/>
        <end position="91"/>
    </location>
</feature>
<evidence type="ECO:0000313" key="2">
    <source>
        <dbReference type="EMBL" id="KAI1705812.1"/>
    </source>
</evidence>
<dbReference type="InterPro" id="IPR001810">
    <property type="entry name" value="F-box_dom"/>
</dbReference>
<evidence type="ECO:0000313" key="3">
    <source>
        <dbReference type="Proteomes" id="UP001201812"/>
    </source>
</evidence>
<organism evidence="2 3">
    <name type="scientific">Ditylenchus destructor</name>
    <dbReference type="NCBI Taxonomy" id="166010"/>
    <lineage>
        <taxon>Eukaryota</taxon>
        <taxon>Metazoa</taxon>
        <taxon>Ecdysozoa</taxon>
        <taxon>Nematoda</taxon>
        <taxon>Chromadorea</taxon>
        <taxon>Rhabditida</taxon>
        <taxon>Tylenchina</taxon>
        <taxon>Tylenchomorpha</taxon>
        <taxon>Sphaerularioidea</taxon>
        <taxon>Anguinidae</taxon>
        <taxon>Anguininae</taxon>
        <taxon>Ditylenchus</taxon>
    </lineage>
</organism>
<keyword evidence="3" id="KW-1185">Reference proteome</keyword>
<reference evidence="2" key="1">
    <citation type="submission" date="2022-01" db="EMBL/GenBank/DDBJ databases">
        <title>Genome Sequence Resource for Two Populations of Ditylenchus destructor, the Migratory Endoparasitic Phytonematode.</title>
        <authorList>
            <person name="Zhang H."/>
            <person name="Lin R."/>
            <person name="Xie B."/>
        </authorList>
    </citation>
    <scope>NUCLEOTIDE SEQUENCE</scope>
    <source>
        <strain evidence="2">BazhouSP</strain>
    </source>
</reference>
<name>A0AAD4R2U7_9BILA</name>
<dbReference type="EMBL" id="JAKKPZ010000053">
    <property type="protein sequence ID" value="KAI1705812.1"/>
    <property type="molecule type" value="Genomic_DNA"/>
</dbReference>
<dbReference type="AlphaFoldDB" id="A0AAD4R2U7"/>
<comment type="caution">
    <text evidence="2">The sequence shown here is derived from an EMBL/GenBank/DDBJ whole genome shotgun (WGS) entry which is preliminary data.</text>
</comment>
<protein>
    <recommendedName>
        <fullName evidence="1">F-box domain-containing protein</fullName>
    </recommendedName>
</protein>